<evidence type="ECO:0000313" key="15">
    <source>
        <dbReference type="WBParaSite" id="EVEC_0001157301-mRNA-1"/>
    </source>
</evidence>
<dbReference type="SUPFAM" id="SSF81665">
    <property type="entry name" value="Calcium ATPase, transmembrane domain M"/>
    <property type="match status" value="1"/>
</dbReference>
<dbReference type="GO" id="GO:0005524">
    <property type="term" value="F:ATP binding"/>
    <property type="evidence" value="ECO:0007669"/>
    <property type="project" value="UniProtKB-UniRule"/>
</dbReference>
<keyword evidence="10 11" id="KW-0460">Magnesium</keyword>
<dbReference type="WBParaSite" id="EVEC_0001157301-mRNA-1">
    <property type="protein sequence ID" value="EVEC_0001157301-mRNA-1"/>
    <property type="gene ID" value="EVEC_0001157301"/>
</dbReference>
<feature type="active site" description="4-aspartylphosphate intermediate" evidence="8">
    <location>
        <position position="416"/>
    </location>
</feature>
<organism evidence="15">
    <name type="scientific">Enterobius vermicularis</name>
    <name type="common">Human pinworm</name>
    <dbReference type="NCBI Taxonomy" id="51028"/>
    <lineage>
        <taxon>Eukaryota</taxon>
        <taxon>Metazoa</taxon>
        <taxon>Ecdysozoa</taxon>
        <taxon>Nematoda</taxon>
        <taxon>Chromadorea</taxon>
        <taxon>Rhabditida</taxon>
        <taxon>Spirurina</taxon>
        <taxon>Oxyuridomorpha</taxon>
        <taxon>Oxyuroidea</taxon>
        <taxon>Oxyuridae</taxon>
        <taxon>Enterobius</taxon>
    </lineage>
</organism>
<dbReference type="PROSITE" id="PS00154">
    <property type="entry name" value="ATPASE_E1_E2"/>
    <property type="match status" value="1"/>
</dbReference>
<dbReference type="Gene3D" id="3.40.1110.10">
    <property type="entry name" value="Calcium-transporting ATPase, cytoplasmic domain N"/>
    <property type="match status" value="1"/>
</dbReference>
<dbReference type="InterPro" id="IPR023214">
    <property type="entry name" value="HAD_sf"/>
</dbReference>
<dbReference type="SUPFAM" id="SSF81653">
    <property type="entry name" value="Calcium ATPase, transduction domain A"/>
    <property type="match status" value="1"/>
</dbReference>
<evidence type="ECO:0000256" key="6">
    <source>
        <dbReference type="ARBA" id="ARBA00022989"/>
    </source>
</evidence>
<dbReference type="GO" id="GO:0140326">
    <property type="term" value="F:ATPase-coupled intramembrane lipid transporter activity"/>
    <property type="evidence" value="ECO:0007669"/>
    <property type="project" value="UniProtKB-EC"/>
</dbReference>
<dbReference type="GO" id="GO:0005802">
    <property type="term" value="C:trans-Golgi network"/>
    <property type="evidence" value="ECO:0007669"/>
    <property type="project" value="TreeGrafter"/>
</dbReference>
<keyword evidence="2 11" id="KW-0812">Transmembrane</keyword>
<dbReference type="InterPro" id="IPR006539">
    <property type="entry name" value="P-type_ATPase_IV"/>
</dbReference>
<dbReference type="GO" id="GO:0000287">
    <property type="term" value="F:magnesium ion binding"/>
    <property type="evidence" value="ECO:0007669"/>
    <property type="project" value="UniProtKB-UniRule"/>
</dbReference>
<dbReference type="Gene3D" id="2.70.150.10">
    <property type="entry name" value="Calcium-transporting ATPase, cytoplasmic transduction domain A"/>
    <property type="match status" value="1"/>
</dbReference>
<comment type="catalytic activity">
    <reaction evidence="11">
        <text>ATP + H2O + phospholipidSide 1 = ADP + phosphate + phospholipidSide 2.</text>
        <dbReference type="EC" id="7.6.2.1"/>
    </reaction>
</comment>
<evidence type="ECO:0000256" key="9">
    <source>
        <dbReference type="PIRSR" id="PIRSR606539-2"/>
    </source>
</evidence>
<evidence type="ECO:0000313" key="13">
    <source>
        <dbReference type="EMBL" id="VDD96117.1"/>
    </source>
</evidence>
<gene>
    <name evidence="13" type="ORF">EVEC_LOCUS10868</name>
</gene>
<accession>A0A0N4VL20</accession>
<feature type="binding site" evidence="10">
    <location>
        <position position="418"/>
    </location>
    <ligand>
        <name>Mg(2+)</name>
        <dbReference type="ChEBI" id="CHEBI:18420"/>
    </ligand>
</feature>
<protein>
    <recommendedName>
        <fullName evidence="11">Phospholipid-transporting ATPase</fullName>
        <ecNumber evidence="11">7.6.2.1</ecNumber>
    </recommendedName>
</protein>
<dbReference type="STRING" id="51028.A0A0N4VL20"/>
<proteinExistence type="inferred from homology"/>
<comment type="caution">
    <text evidence="11">Lacks conserved residue(s) required for the propagation of feature annotation.</text>
</comment>
<feature type="domain" description="P-type ATPase N-terminal" evidence="12">
    <location>
        <begin position="32"/>
        <end position="96"/>
    </location>
</feature>
<feature type="binding site" evidence="9">
    <location>
        <position position="417"/>
    </location>
    <ligand>
        <name>ATP</name>
        <dbReference type="ChEBI" id="CHEBI:30616"/>
    </ligand>
</feature>
<evidence type="ECO:0000256" key="3">
    <source>
        <dbReference type="ARBA" id="ARBA00022741"/>
    </source>
</evidence>
<dbReference type="EC" id="7.6.2.1" evidence="11"/>
<feature type="transmembrane region" description="Helical" evidence="11">
    <location>
        <begin position="71"/>
        <end position="88"/>
    </location>
</feature>
<evidence type="ECO:0000256" key="4">
    <source>
        <dbReference type="ARBA" id="ARBA00022840"/>
    </source>
</evidence>
<feature type="transmembrane region" description="Helical" evidence="11">
    <location>
        <begin position="288"/>
        <end position="316"/>
    </location>
</feature>
<dbReference type="Gene3D" id="3.40.50.1000">
    <property type="entry name" value="HAD superfamily/HAD-like"/>
    <property type="match status" value="1"/>
</dbReference>
<reference evidence="13 14" key="2">
    <citation type="submission" date="2018-10" db="EMBL/GenBank/DDBJ databases">
        <authorList>
            <consortium name="Pathogen Informatics"/>
        </authorList>
    </citation>
    <scope>NUCLEOTIDE SEQUENCE [LARGE SCALE GENOMIC DNA]</scope>
</reference>
<keyword evidence="14" id="KW-1185">Reference proteome</keyword>
<comment type="subcellular location">
    <subcellularLocation>
        <location evidence="1 11">Membrane</location>
        <topology evidence="1 11">Multi-pass membrane protein</topology>
    </subcellularLocation>
</comment>
<dbReference type="PANTHER" id="PTHR24092">
    <property type="entry name" value="PROBABLE PHOSPHOLIPID-TRANSPORTING ATPASE"/>
    <property type="match status" value="1"/>
</dbReference>
<feature type="binding site" evidence="10">
    <location>
        <position position="416"/>
    </location>
    <ligand>
        <name>Mg(2+)</name>
        <dbReference type="ChEBI" id="CHEBI:18420"/>
    </ligand>
</feature>
<keyword evidence="4 9" id="KW-0067">ATP-binding</keyword>
<evidence type="ECO:0000256" key="1">
    <source>
        <dbReference type="ARBA" id="ARBA00004141"/>
    </source>
</evidence>
<dbReference type="GO" id="GO:0005886">
    <property type="term" value="C:plasma membrane"/>
    <property type="evidence" value="ECO:0007669"/>
    <property type="project" value="TreeGrafter"/>
</dbReference>
<dbReference type="PANTHER" id="PTHR24092:SF190">
    <property type="entry name" value="PHOSPHOLIPID-TRANSPORTING ATPASE"/>
    <property type="match status" value="1"/>
</dbReference>
<dbReference type="NCBIfam" id="TIGR01652">
    <property type="entry name" value="ATPase-Plipid"/>
    <property type="match status" value="1"/>
</dbReference>
<evidence type="ECO:0000256" key="2">
    <source>
        <dbReference type="ARBA" id="ARBA00022692"/>
    </source>
</evidence>
<evidence type="ECO:0000313" key="14">
    <source>
        <dbReference type="Proteomes" id="UP000274131"/>
    </source>
</evidence>
<dbReference type="FunFam" id="3.40.50.1000:FF:000001">
    <property type="entry name" value="Phospholipid-transporting ATPase IC"/>
    <property type="match status" value="1"/>
</dbReference>
<dbReference type="GO" id="GO:0007030">
    <property type="term" value="P:Golgi organization"/>
    <property type="evidence" value="ECO:0007669"/>
    <property type="project" value="TreeGrafter"/>
</dbReference>
<dbReference type="InterPro" id="IPR008250">
    <property type="entry name" value="ATPase_P-typ_transduc_dom_A_sf"/>
</dbReference>
<evidence type="ECO:0000256" key="11">
    <source>
        <dbReference type="RuleBase" id="RU362033"/>
    </source>
</evidence>
<name>A0A0N4VL20_ENTVE</name>
<dbReference type="Proteomes" id="UP000274131">
    <property type="component" value="Unassembled WGS sequence"/>
</dbReference>
<evidence type="ECO:0000256" key="8">
    <source>
        <dbReference type="PIRSR" id="PIRSR606539-1"/>
    </source>
</evidence>
<keyword evidence="7 11" id="KW-0472">Membrane</keyword>
<dbReference type="FunFam" id="2.70.150.10:FF:000025">
    <property type="entry name" value="Phospholipid-transporting ATPase"/>
    <property type="match status" value="1"/>
</dbReference>
<comment type="cofactor">
    <cofactor evidence="10">
        <name>Mg(2+)</name>
        <dbReference type="ChEBI" id="CHEBI:18420"/>
    </cofactor>
</comment>
<dbReference type="OrthoDB" id="377733at2759"/>
<keyword evidence="3 9" id="KW-0547">Nucleotide-binding</keyword>
<evidence type="ECO:0000259" key="12">
    <source>
        <dbReference type="Pfam" id="PF16209"/>
    </source>
</evidence>
<evidence type="ECO:0000256" key="10">
    <source>
        <dbReference type="PIRSR" id="PIRSR606539-3"/>
    </source>
</evidence>
<dbReference type="EMBL" id="UXUI01011293">
    <property type="protein sequence ID" value="VDD96117.1"/>
    <property type="molecule type" value="Genomic_DNA"/>
</dbReference>
<comment type="similarity">
    <text evidence="11">Belongs to the cation transport ATPase (P-type) (TC 3.A.3) family. Type IV subfamily.</text>
</comment>
<evidence type="ECO:0000256" key="5">
    <source>
        <dbReference type="ARBA" id="ARBA00022967"/>
    </source>
</evidence>
<dbReference type="AlphaFoldDB" id="A0A0N4VL20"/>
<keyword evidence="10" id="KW-0479">Metal-binding</keyword>
<dbReference type="GO" id="GO:0045332">
    <property type="term" value="P:phospholipid translocation"/>
    <property type="evidence" value="ECO:0007669"/>
    <property type="project" value="TreeGrafter"/>
</dbReference>
<dbReference type="InterPro" id="IPR023299">
    <property type="entry name" value="ATPase_P-typ_cyto_dom_N"/>
</dbReference>
<feature type="binding site" evidence="9">
    <location>
        <position position="418"/>
    </location>
    <ligand>
        <name>ATP</name>
        <dbReference type="ChEBI" id="CHEBI:30616"/>
    </ligand>
</feature>
<keyword evidence="5 11" id="KW-1278">Translocase</keyword>
<dbReference type="InterPro" id="IPR032631">
    <property type="entry name" value="P-type_ATPase_N"/>
</dbReference>
<dbReference type="InterPro" id="IPR023298">
    <property type="entry name" value="ATPase_P-typ_TM_dom_sf"/>
</dbReference>
<feature type="transmembrane region" description="Helical" evidence="11">
    <location>
        <begin position="343"/>
        <end position="368"/>
    </location>
</feature>
<dbReference type="Pfam" id="PF16209">
    <property type="entry name" value="PhoLip_ATPase_N"/>
    <property type="match status" value="1"/>
</dbReference>
<reference evidence="15" key="1">
    <citation type="submission" date="2017-02" db="UniProtKB">
        <authorList>
            <consortium name="WormBaseParasite"/>
        </authorList>
    </citation>
    <scope>IDENTIFICATION</scope>
</reference>
<feature type="binding site" evidence="9">
    <location>
        <position position="416"/>
    </location>
    <ligand>
        <name>ATP</name>
        <dbReference type="ChEBI" id="CHEBI:30616"/>
    </ligand>
</feature>
<keyword evidence="6 11" id="KW-1133">Transmembrane helix</keyword>
<evidence type="ECO:0000256" key="7">
    <source>
        <dbReference type="ARBA" id="ARBA00023136"/>
    </source>
</evidence>
<sequence>MKLEEIFSCSNDISKSKNVEQSSQIEKERYLRANDPEFNRRFRYADNFIKTSKYNLLTFLPANLFDQFRRVANTYFLILLIFQLLPWISSMVWYSTAVPLAIVLAITAVKDAYDDIERYRSDNQVNHRVSYVVRNGRLVEEKWMNVRVGDVIRMENNQFVAADLFLLSTSEPHSLCYVETAELDGETNLKPRQALRETAEMGDNLSKISSFRGDIKCEHPNNVLDRFEGKLVIGSLSLPINNNNMLLRGCVLRNTRWCYGVVVFAGKDTKLMMNSGKSKFKRTSLDRFLNILIMGIVLFLAAMCLICTILCGLWEWTHGRYFTIYLEWDPIIPNREEKSSTQVALIAFLMFFSYVILLNTVMPISLYVSVEVIRFFHSLWINFDREMYFEKKDVAARARTTTLNEELGQVQYIFSDKTGTLTQNIMAFKKCSIDGRSYGDLYNSRGEMVEITEGVGQQAEIER</sequence>
<dbReference type="InterPro" id="IPR018303">
    <property type="entry name" value="ATPase_P-typ_P_site"/>
</dbReference>